<feature type="transmembrane region" description="Helical" evidence="1">
    <location>
        <begin position="178"/>
        <end position="203"/>
    </location>
</feature>
<keyword evidence="1" id="KW-0472">Membrane</keyword>
<keyword evidence="1" id="KW-1133">Transmembrane helix</keyword>
<evidence type="ECO:0000256" key="1">
    <source>
        <dbReference type="SAM" id="Phobius"/>
    </source>
</evidence>
<keyword evidence="2" id="KW-1185">Reference proteome</keyword>
<feature type="transmembrane region" description="Helical" evidence="1">
    <location>
        <begin position="12"/>
        <end position="33"/>
    </location>
</feature>
<reference evidence="2" key="1">
    <citation type="journal article" date="2013" name="Genetics">
        <title>The draft genome and transcriptome of Panagrellus redivivus are shaped by the harsh demands of a free-living lifestyle.</title>
        <authorList>
            <person name="Srinivasan J."/>
            <person name="Dillman A.R."/>
            <person name="Macchietto M.G."/>
            <person name="Heikkinen L."/>
            <person name="Lakso M."/>
            <person name="Fracchia K.M."/>
            <person name="Antoshechkin I."/>
            <person name="Mortazavi A."/>
            <person name="Wong G."/>
            <person name="Sternberg P.W."/>
        </authorList>
    </citation>
    <scope>NUCLEOTIDE SEQUENCE [LARGE SCALE GENOMIC DNA]</scope>
    <source>
        <strain evidence="2">MT8872</strain>
    </source>
</reference>
<dbReference type="AlphaFoldDB" id="A0A7E4ZVP2"/>
<proteinExistence type="predicted"/>
<sequence length="218" mass="23966">MEKWVLSPAVSVTKILFNVMIDWTVLILLMFSYTRADDSKVIYTNDGAIITGTGFITLNNPDPLTFELEKYQQCQGELTACYKSLTPSGSTPPCELGFQKIKIIKFNRTLGFRDVITGSKLRFTLAPESRFGFPPDLSDGSFHYQVLELPKNCNVTIIGATDPNPGNTSNDPLKTAKLVTYVLAGLAGVILILAIACVIYCICCNRNRDASKLSAVPR</sequence>
<keyword evidence="1" id="KW-0812">Transmembrane</keyword>
<accession>A0A7E4ZVP2</accession>
<organism evidence="2 3">
    <name type="scientific">Panagrellus redivivus</name>
    <name type="common">Microworm</name>
    <dbReference type="NCBI Taxonomy" id="6233"/>
    <lineage>
        <taxon>Eukaryota</taxon>
        <taxon>Metazoa</taxon>
        <taxon>Ecdysozoa</taxon>
        <taxon>Nematoda</taxon>
        <taxon>Chromadorea</taxon>
        <taxon>Rhabditida</taxon>
        <taxon>Tylenchina</taxon>
        <taxon>Panagrolaimomorpha</taxon>
        <taxon>Panagrolaimoidea</taxon>
        <taxon>Panagrolaimidae</taxon>
        <taxon>Panagrellus</taxon>
    </lineage>
</organism>
<dbReference type="WBParaSite" id="Pan_g20068.t1">
    <property type="protein sequence ID" value="Pan_g20068.t1"/>
    <property type="gene ID" value="Pan_g20068"/>
</dbReference>
<name>A0A7E4ZVP2_PANRE</name>
<evidence type="ECO:0000313" key="2">
    <source>
        <dbReference type="Proteomes" id="UP000492821"/>
    </source>
</evidence>
<dbReference type="Proteomes" id="UP000492821">
    <property type="component" value="Unassembled WGS sequence"/>
</dbReference>
<evidence type="ECO:0000313" key="3">
    <source>
        <dbReference type="WBParaSite" id="Pan_g20068.t1"/>
    </source>
</evidence>
<protein>
    <submittedName>
        <fullName evidence="3">Uncharacterized protein</fullName>
    </submittedName>
</protein>
<reference evidence="3" key="2">
    <citation type="submission" date="2020-10" db="UniProtKB">
        <authorList>
            <consortium name="WormBaseParasite"/>
        </authorList>
    </citation>
    <scope>IDENTIFICATION</scope>
</reference>